<sequence>MATREFDIKKIYSTTLDSVNLKFSNLSDNTIEIKRKNMLSVSKNEINNIRIVEDVTLKGKKDLDPFITIRTIAIFKTTNEDKNYSLDGASEEFREKLFAPTHSMTREIVAKLTEASFGKPLIIK</sequence>
<geneLocation type="plasmid" evidence="1 2">
    <name>pMP118</name>
</geneLocation>
<gene>
    <name evidence="1" type="ordered locus">LSL_1842</name>
</gene>
<organism evidence="1 2">
    <name type="scientific">Ligilactobacillus salivarius (strain UCC118)</name>
    <name type="common">Lactobacillus salivarius</name>
    <dbReference type="NCBI Taxonomy" id="362948"/>
    <lineage>
        <taxon>Bacteria</taxon>
        <taxon>Bacillati</taxon>
        <taxon>Bacillota</taxon>
        <taxon>Bacilli</taxon>
        <taxon>Lactobacillales</taxon>
        <taxon>Lactobacillaceae</taxon>
        <taxon>Ligilactobacillus</taxon>
    </lineage>
</organism>
<protein>
    <submittedName>
        <fullName evidence="1">Uncharacterized protein</fullName>
    </submittedName>
</protein>
<dbReference type="EMBL" id="CP000234">
    <property type="protein sequence ID" value="ABE00648.1"/>
    <property type="molecule type" value="Genomic_DNA"/>
</dbReference>
<dbReference type="HOGENOM" id="CLU_2000994_0_0_9"/>
<dbReference type="KEGG" id="lsl:LSL_1842"/>
<name>Q1WR50_LIGS1</name>
<reference evidence="1 2" key="1">
    <citation type="journal article" date="2006" name="Proc. Natl. Acad. Sci. U.S.A.">
        <title>Multireplicon genome architecture of Lactobacillus salivarius.</title>
        <authorList>
            <person name="Claesson M.J."/>
            <person name="Li Y."/>
            <person name="Leahy S."/>
            <person name="Canchaya C."/>
            <person name="van Pijkeren J.P."/>
            <person name="Cerdeno-Tarraga A.M."/>
            <person name="Parkhill J."/>
            <person name="Flynn S."/>
            <person name="O'Sullivan G.C."/>
            <person name="Collins J.K."/>
            <person name="Higgins D."/>
            <person name="Shanahan F."/>
            <person name="Fitzgerald G.F."/>
            <person name="van Sinderen D."/>
            <person name="O'Toole P.W."/>
        </authorList>
    </citation>
    <scope>NUCLEOTIDE SEQUENCE [LARGE SCALE GENOMIC DNA]</scope>
    <source>
        <strain evidence="1 2">UCC118</strain>
    </source>
</reference>
<evidence type="ECO:0000313" key="1">
    <source>
        <dbReference type="EMBL" id="ABE00648.1"/>
    </source>
</evidence>
<keyword evidence="1" id="KW-0614">Plasmid</keyword>
<keyword evidence="2" id="KW-1185">Reference proteome</keyword>
<proteinExistence type="predicted"/>
<dbReference type="PATRIC" id="fig|362948.14.peg.1966"/>
<evidence type="ECO:0000313" key="2">
    <source>
        <dbReference type="Proteomes" id="UP000006559"/>
    </source>
</evidence>
<dbReference type="RefSeq" id="WP_011476623.1">
    <property type="nucleotide sequence ID" value="NC_007930.1"/>
</dbReference>
<dbReference type="Proteomes" id="UP000006559">
    <property type="component" value="Plasmid pMP118"/>
</dbReference>
<accession>Q1WR50</accession>
<dbReference type="AlphaFoldDB" id="Q1WR50"/>